<dbReference type="EC" id="2.7.11.1" evidence="1"/>
<dbReference type="SUPFAM" id="SSF48726">
    <property type="entry name" value="Immunoglobulin"/>
    <property type="match status" value="1"/>
</dbReference>
<feature type="compositionally biased region" description="Polar residues" evidence="5">
    <location>
        <begin position="305"/>
        <end position="320"/>
    </location>
</feature>
<protein>
    <recommendedName>
        <fullName evidence="1">non-specific serine/threonine protein kinase</fullName>
        <ecNumber evidence="1">2.7.11.1</ecNumber>
    </recommendedName>
</protein>
<dbReference type="OrthoDB" id="301415at2759"/>
<dbReference type="PANTHER" id="PTHR47091">
    <property type="entry name" value="ALPHA-PROTEIN KINASE 2-RELATED"/>
    <property type="match status" value="1"/>
</dbReference>
<dbReference type="GO" id="GO:0005634">
    <property type="term" value="C:nucleus"/>
    <property type="evidence" value="ECO:0007669"/>
    <property type="project" value="TreeGrafter"/>
</dbReference>
<comment type="catalytic activity">
    <reaction evidence="2">
        <text>L-threonyl-[protein] + ATP = O-phospho-L-threonyl-[protein] + ADP + H(+)</text>
        <dbReference type="Rhea" id="RHEA:46608"/>
        <dbReference type="Rhea" id="RHEA-COMP:11060"/>
        <dbReference type="Rhea" id="RHEA-COMP:11605"/>
        <dbReference type="ChEBI" id="CHEBI:15378"/>
        <dbReference type="ChEBI" id="CHEBI:30013"/>
        <dbReference type="ChEBI" id="CHEBI:30616"/>
        <dbReference type="ChEBI" id="CHEBI:61977"/>
        <dbReference type="ChEBI" id="CHEBI:456216"/>
        <dbReference type="EC" id="2.7.11.1"/>
    </reaction>
</comment>
<dbReference type="GO" id="GO:0004674">
    <property type="term" value="F:protein serine/threonine kinase activity"/>
    <property type="evidence" value="ECO:0007669"/>
    <property type="project" value="UniProtKB-EC"/>
</dbReference>
<evidence type="ECO:0000256" key="1">
    <source>
        <dbReference type="ARBA" id="ARBA00012513"/>
    </source>
</evidence>
<accession>A0A553MYL8</accession>
<dbReference type="PANTHER" id="PTHR47091:SF1">
    <property type="entry name" value="ALPHA-PROTEIN KINASE 3"/>
    <property type="match status" value="1"/>
</dbReference>
<feature type="compositionally biased region" description="Polar residues" evidence="5">
    <location>
        <begin position="1"/>
        <end position="22"/>
    </location>
</feature>
<comment type="caution">
    <text evidence="6">The sequence shown here is derived from an EMBL/GenBank/DDBJ whole genome shotgun (WGS) entry which is preliminary data.</text>
</comment>
<proteinExistence type="predicted"/>
<feature type="compositionally biased region" description="Basic and acidic residues" evidence="5">
    <location>
        <begin position="321"/>
        <end position="402"/>
    </location>
</feature>
<reference evidence="6 7" key="1">
    <citation type="journal article" date="2019" name="Sci. Data">
        <title>Hybrid genome assembly and annotation of Danionella translucida.</title>
        <authorList>
            <person name="Kadobianskyi M."/>
            <person name="Schulze L."/>
            <person name="Schuelke M."/>
            <person name="Judkewitz B."/>
        </authorList>
    </citation>
    <scope>NUCLEOTIDE SEQUENCE [LARGE SCALE GENOMIC DNA]</scope>
    <source>
        <strain evidence="6 7">Bolton</strain>
    </source>
</reference>
<evidence type="ECO:0000256" key="2">
    <source>
        <dbReference type="ARBA" id="ARBA00047899"/>
    </source>
</evidence>
<dbReference type="InterPro" id="IPR036179">
    <property type="entry name" value="Ig-like_dom_sf"/>
</dbReference>
<dbReference type="STRING" id="623744.A0A553MYL8"/>
<keyword evidence="4" id="KW-0175">Coiled coil</keyword>
<dbReference type="GO" id="GO:0055013">
    <property type="term" value="P:cardiac muscle cell development"/>
    <property type="evidence" value="ECO:0007669"/>
    <property type="project" value="TreeGrafter"/>
</dbReference>
<feature type="region of interest" description="Disordered" evidence="5">
    <location>
        <begin position="273"/>
        <end position="423"/>
    </location>
</feature>
<evidence type="ECO:0000256" key="3">
    <source>
        <dbReference type="ARBA" id="ARBA00048679"/>
    </source>
</evidence>
<evidence type="ECO:0000256" key="4">
    <source>
        <dbReference type="SAM" id="Coils"/>
    </source>
</evidence>
<evidence type="ECO:0000313" key="6">
    <source>
        <dbReference type="EMBL" id="TRY58279.1"/>
    </source>
</evidence>
<feature type="region of interest" description="Disordered" evidence="5">
    <location>
        <begin position="1"/>
        <end position="48"/>
    </location>
</feature>
<feature type="coiled-coil region" evidence="4">
    <location>
        <begin position="144"/>
        <end position="175"/>
    </location>
</feature>
<keyword evidence="7" id="KW-1185">Reference proteome</keyword>
<organism evidence="6 7">
    <name type="scientific">Danionella cerebrum</name>
    <dbReference type="NCBI Taxonomy" id="2873325"/>
    <lineage>
        <taxon>Eukaryota</taxon>
        <taxon>Metazoa</taxon>
        <taxon>Chordata</taxon>
        <taxon>Craniata</taxon>
        <taxon>Vertebrata</taxon>
        <taxon>Euteleostomi</taxon>
        <taxon>Actinopterygii</taxon>
        <taxon>Neopterygii</taxon>
        <taxon>Teleostei</taxon>
        <taxon>Ostariophysi</taxon>
        <taxon>Cypriniformes</taxon>
        <taxon>Danionidae</taxon>
        <taxon>Danioninae</taxon>
        <taxon>Danionella</taxon>
    </lineage>
</organism>
<comment type="catalytic activity">
    <reaction evidence="3">
        <text>L-seryl-[protein] + ATP = O-phospho-L-seryl-[protein] + ADP + H(+)</text>
        <dbReference type="Rhea" id="RHEA:17989"/>
        <dbReference type="Rhea" id="RHEA-COMP:9863"/>
        <dbReference type="Rhea" id="RHEA-COMP:11604"/>
        <dbReference type="ChEBI" id="CHEBI:15378"/>
        <dbReference type="ChEBI" id="CHEBI:29999"/>
        <dbReference type="ChEBI" id="CHEBI:30616"/>
        <dbReference type="ChEBI" id="CHEBI:83421"/>
        <dbReference type="ChEBI" id="CHEBI:456216"/>
        <dbReference type="EC" id="2.7.11.1"/>
    </reaction>
</comment>
<dbReference type="Proteomes" id="UP000316079">
    <property type="component" value="Unassembled WGS sequence"/>
</dbReference>
<feature type="region of interest" description="Disordered" evidence="5">
    <location>
        <begin position="585"/>
        <end position="629"/>
    </location>
</feature>
<evidence type="ECO:0000256" key="5">
    <source>
        <dbReference type="SAM" id="MobiDB-lite"/>
    </source>
</evidence>
<gene>
    <name evidence="6" type="ORF">DNTS_031047</name>
</gene>
<feature type="region of interest" description="Disordered" evidence="5">
    <location>
        <begin position="188"/>
        <end position="211"/>
    </location>
</feature>
<dbReference type="EMBL" id="SRMA01027197">
    <property type="protein sequence ID" value="TRY58279.1"/>
    <property type="molecule type" value="Genomic_DNA"/>
</dbReference>
<evidence type="ECO:0000313" key="7">
    <source>
        <dbReference type="Proteomes" id="UP000316079"/>
    </source>
</evidence>
<name>A0A553MYL8_9TELE</name>
<sequence>MTSRRPMTRSYSGNGRSGSQNGEDVPSPGGRSESRNYLSNVRPENRYSNYRPSRSTLCTVMAQLTEETQPCFETTIKSKAVSETCNVKFSCVVTGYPAPELTCCTEDDAAIYQASARNSKGIVSCSGVLEVGTMSEYMIHQRFFAKLKQKAENKRKELEESRRRGKENIQKEQLNVINQERLLRKRRTPAGIEPLSSSPITQDGEETMTPQGQEEEQTIVKNESNALQASVGIIETTRENVIEKLNHISESTEQVGTKQPLKEKPDEKKMRITNGFDGFVSPTQNKTIQDDSEEMSLAKYLAETVHSQNAEQQQRPSNMDTEVHLQETQQEKVLEKEREQLKEDEKERSRKKEREAERQREQVKERVRQKEREKDQERERQKELEHEREREKIRQKDQEERLPSLASTKTTPQKEPEHKSTLTSVFHSLKDIFFGKSKKSSDAAETRRTSVENEIQHEYQVLSSQMAPRESSIDSLAYKRDTSQVVDLEVKTNSLSSKEDAPKLVEKVSETAVLEVKTSTLDSNLVIKSYETDHLDVKNDVLATESSVPKAIDDLRVKTSVPQMQDLIVSTEFKNCILVESKFESATNQSEDGSPTSEQKTESTRPTLGLSPDQKEIPEEDTISEDVSQSSHSQLFKVSLSHLSLHKLSF</sequence>
<feature type="compositionally biased region" description="Polar residues" evidence="5">
    <location>
        <begin position="585"/>
        <end position="598"/>
    </location>
</feature>
<dbReference type="AlphaFoldDB" id="A0A553MYL8"/>